<comment type="caution">
    <text evidence="2">The sequence shown here is derived from an EMBL/GenBank/DDBJ whole genome shotgun (WGS) entry which is preliminary data.</text>
</comment>
<dbReference type="Pfam" id="PF21941">
    <property type="entry name" value="SMEK_N"/>
    <property type="match status" value="1"/>
</dbReference>
<dbReference type="Proteomes" id="UP001314903">
    <property type="component" value="Unassembled WGS sequence"/>
</dbReference>
<evidence type="ECO:0000259" key="1">
    <source>
        <dbReference type="Pfam" id="PF21941"/>
    </source>
</evidence>
<name>A0ABS4KMN7_9FIRM</name>
<dbReference type="InterPro" id="IPR047740">
    <property type="entry name" value="SMEK_dom"/>
</dbReference>
<organism evidence="2 3">
    <name type="scientific">Acetoanaerobium pronyense</name>
    <dbReference type="NCBI Taxonomy" id="1482736"/>
    <lineage>
        <taxon>Bacteria</taxon>
        <taxon>Bacillati</taxon>
        <taxon>Bacillota</taxon>
        <taxon>Clostridia</taxon>
        <taxon>Peptostreptococcales</taxon>
        <taxon>Filifactoraceae</taxon>
        <taxon>Acetoanaerobium</taxon>
    </lineage>
</organism>
<reference evidence="2 3" key="1">
    <citation type="submission" date="2021-03" db="EMBL/GenBank/DDBJ databases">
        <title>Genomic Encyclopedia of Type Strains, Phase IV (KMG-IV): sequencing the most valuable type-strain genomes for metagenomic binning, comparative biology and taxonomic classification.</title>
        <authorList>
            <person name="Goeker M."/>
        </authorList>
    </citation>
    <scope>NUCLEOTIDE SEQUENCE [LARGE SCALE GENOMIC DNA]</scope>
    <source>
        <strain evidence="2 3">DSM 27512</strain>
    </source>
</reference>
<protein>
    <recommendedName>
        <fullName evidence="1">SMEK domain-containing protein</fullName>
    </recommendedName>
</protein>
<dbReference type="RefSeq" id="WP_209662100.1">
    <property type="nucleotide sequence ID" value="NZ_JAGGLI010000065.1"/>
</dbReference>
<evidence type="ECO:0000313" key="3">
    <source>
        <dbReference type="Proteomes" id="UP001314903"/>
    </source>
</evidence>
<evidence type="ECO:0000313" key="2">
    <source>
        <dbReference type="EMBL" id="MBP2029053.1"/>
    </source>
</evidence>
<feature type="domain" description="SMEK" evidence="1">
    <location>
        <begin position="11"/>
        <end position="146"/>
    </location>
</feature>
<dbReference type="NCBIfam" id="NF033859">
    <property type="entry name" value="SMEK_N"/>
    <property type="match status" value="1"/>
</dbReference>
<keyword evidence="3" id="KW-1185">Reference proteome</keyword>
<sequence length="324" mass="38221">MIDREICLKDIADSLAYLSRQVEIYNCVNFYDINIVAEDFYANLLNLIYGYNLINLNVEEKNAPAIDLVDDINRISIQVTSDNTSEKIKESIRKFNEHEHYLNYDRLIVLMLTKKKKYRTIFDTDGKFSFNATNDLIDYTDLMKFIKAKSTKDLKEIKDYLNLELTDKMFQEKNTESSEIDTIIALIEYITKNRELKKNIDTVIDPEYKIKKRFKEFTERIVSEFTTLFTLYGEALEIVNDTLEIDEAQDIITIFYLQDISIRFLELANDSPIEALKLLVDYFEEKMSVNGKKYDRAAIKFYLVNEMIKCNVFPNERSEYNDSK</sequence>
<proteinExistence type="predicted"/>
<accession>A0ABS4KMN7</accession>
<dbReference type="EMBL" id="JAGGLI010000065">
    <property type="protein sequence ID" value="MBP2029053.1"/>
    <property type="molecule type" value="Genomic_DNA"/>
</dbReference>
<gene>
    <name evidence="2" type="ORF">J2Z35_002891</name>
</gene>